<gene>
    <name evidence="2" type="ORF">C8N29_10311</name>
</gene>
<dbReference type="SUPFAM" id="SSF47598">
    <property type="entry name" value="Ribbon-helix-helix"/>
    <property type="match status" value="1"/>
</dbReference>
<name>A0A2T5J1E3_9GAMM</name>
<proteinExistence type="predicted"/>
<evidence type="ECO:0000313" key="3">
    <source>
        <dbReference type="Proteomes" id="UP000244223"/>
    </source>
</evidence>
<protein>
    <submittedName>
        <fullName evidence="2">Arc-like DNA binding dprotein</fullName>
    </submittedName>
</protein>
<dbReference type="OrthoDB" id="6890552at2"/>
<organism evidence="2 3">
    <name type="scientific">Agitococcus lubricus</name>
    <dbReference type="NCBI Taxonomy" id="1077255"/>
    <lineage>
        <taxon>Bacteria</taxon>
        <taxon>Pseudomonadati</taxon>
        <taxon>Pseudomonadota</taxon>
        <taxon>Gammaproteobacteria</taxon>
        <taxon>Moraxellales</taxon>
        <taxon>Moraxellaceae</taxon>
        <taxon>Agitococcus</taxon>
    </lineage>
</organism>
<comment type="caution">
    <text evidence="2">The sequence shown here is derived from an EMBL/GenBank/DDBJ whole genome shotgun (WGS) entry which is preliminary data.</text>
</comment>
<evidence type="ECO:0000259" key="1">
    <source>
        <dbReference type="Pfam" id="PF03869"/>
    </source>
</evidence>
<dbReference type="GO" id="GO:0003677">
    <property type="term" value="F:DNA binding"/>
    <property type="evidence" value="ECO:0007669"/>
    <property type="project" value="InterPro"/>
</dbReference>
<dbReference type="Pfam" id="PF03869">
    <property type="entry name" value="Arc"/>
    <property type="match status" value="1"/>
</dbReference>
<reference evidence="2 3" key="1">
    <citation type="submission" date="2018-04" db="EMBL/GenBank/DDBJ databases">
        <title>Genomic Encyclopedia of Archaeal and Bacterial Type Strains, Phase II (KMG-II): from individual species to whole genera.</title>
        <authorList>
            <person name="Goeker M."/>
        </authorList>
    </citation>
    <scope>NUCLEOTIDE SEQUENCE [LARGE SCALE GENOMIC DNA]</scope>
    <source>
        <strain evidence="2 3">DSM 5822</strain>
    </source>
</reference>
<accession>A0A2T5J1E3</accession>
<feature type="domain" description="Arc-like DNA binding" evidence="1">
    <location>
        <begin position="8"/>
        <end position="43"/>
    </location>
</feature>
<sequence length="56" mass="6404">MSGKYLNPNMTVRMPQALKDQLKQHAIANNRTLNAEIVFALQQYNKQQQLASEKST</sequence>
<dbReference type="InterPro" id="IPR010985">
    <property type="entry name" value="Ribbon_hlx_hlx"/>
</dbReference>
<dbReference type="Proteomes" id="UP000244223">
    <property type="component" value="Unassembled WGS sequence"/>
</dbReference>
<keyword evidence="3" id="KW-1185">Reference proteome</keyword>
<evidence type="ECO:0000313" key="2">
    <source>
        <dbReference type="EMBL" id="PTQ90259.1"/>
    </source>
</evidence>
<dbReference type="AlphaFoldDB" id="A0A2T5J1E3"/>
<dbReference type="Gene3D" id="1.10.1220.10">
    <property type="entry name" value="Met repressor-like"/>
    <property type="match status" value="1"/>
</dbReference>
<dbReference type="InterPro" id="IPR005569">
    <property type="entry name" value="Arc_DNA-bd_dom"/>
</dbReference>
<dbReference type="RefSeq" id="WP_107864710.1">
    <property type="nucleotide sequence ID" value="NZ_QAON01000003.1"/>
</dbReference>
<dbReference type="EMBL" id="QAON01000003">
    <property type="protein sequence ID" value="PTQ90259.1"/>
    <property type="molecule type" value="Genomic_DNA"/>
</dbReference>
<dbReference type="GO" id="GO:0006355">
    <property type="term" value="P:regulation of DNA-templated transcription"/>
    <property type="evidence" value="ECO:0007669"/>
    <property type="project" value="InterPro"/>
</dbReference>
<dbReference type="InterPro" id="IPR013321">
    <property type="entry name" value="Arc_rbn_hlx_hlx"/>
</dbReference>